<evidence type="ECO:0000313" key="1">
    <source>
        <dbReference type="EMBL" id="XDI36536.1"/>
    </source>
</evidence>
<name>A0AB39BRJ8_9BACI</name>
<proteinExistence type="predicted"/>
<organism evidence="1">
    <name type="scientific">Alkalihalophilus sp. As8PL</name>
    <dbReference type="NCBI Taxonomy" id="3237103"/>
    <lineage>
        <taxon>Bacteria</taxon>
        <taxon>Bacillati</taxon>
        <taxon>Bacillota</taxon>
        <taxon>Bacilli</taxon>
        <taxon>Bacillales</taxon>
        <taxon>Bacillaceae</taxon>
        <taxon>Alkalihalophilus</taxon>
    </lineage>
</organism>
<protein>
    <submittedName>
        <fullName evidence="1">Uncharacterized protein</fullName>
    </submittedName>
</protein>
<dbReference type="AlphaFoldDB" id="A0AB39BRJ8"/>
<gene>
    <name evidence="1" type="ORF">AB3N04_17935</name>
</gene>
<reference evidence="1" key="1">
    <citation type="submission" date="2024-07" db="EMBL/GenBank/DDBJ databases">
        <title>Identification and characteristics of an arsenic-resistant bacterial isolate, which belongs to a novel species.</title>
        <authorList>
            <person name="Juszczyk A."/>
            <person name="Kowalczyk A."/>
            <person name="Was K."/>
            <person name="Kosowicz W."/>
            <person name="Budzyn A."/>
            <person name="Latowski D."/>
        </authorList>
    </citation>
    <scope>NUCLEOTIDE SEQUENCE</scope>
    <source>
        <strain evidence="1">As8PL</strain>
    </source>
</reference>
<sequence>MDLTIIWGKFISILEKDSYILEIEKKVYSGFPFLYISTFIEQEKLDDILFLSAAKVMKGKRLQADILFVRKQDGVFVYRMRFYVPNEKLVCCGRGCRDCIRFRTT</sequence>
<dbReference type="EMBL" id="CP162551">
    <property type="protein sequence ID" value="XDI36536.1"/>
    <property type="molecule type" value="Genomic_DNA"/>
</dbReference>
<dbReference type="RefSeq" id="WP_368503968.1">
    <property type="nucleotide sequence ID" value="NZ_CP162551.1"/>
</dbReference>
<accession>A0AB39BRJ8</accession>